<dbReference type="AlphaFoldDB" id="A0A2G8TEE0"/>
<evidence type="ECO:0000313" key="1">
    <source>
        <dbReference type="EMBL" id="PIL44393.1"/>
    </source>
</evidence>
<dbReference type="Proteomes" id="UP000230390">
    <property type="component" value="Unassembled WGS sequence"/>
</dbReference>
<dbReference type="OrthoDB" id="6120755at2"/>
<protein>
    <recommendedName>
        <fullName evidence="3">Ribosomal protein S3AE</fullName>
    </recommendedName>
</protein>
<proteinExistence type="predicted"/>
<name>A0A2G8TEE0_9BURK</name>
<evidence type="ECO:0008006" key="3">
    <source>
        <dbReference type="Google" id="ProtNLM"/>
    </source>
</evidence>
<comment type="caution">
    <text evidence="1">The sequence shown here is derived from an EMBL/GenBank/DDBJ whole genome shotgun (WGS) entry which is preliminary data.</text>
</comment>
<organism evidence="1 2">
    <name type="scientific">Massilia eurypsychrophila</name>
    <dbReference type="NCBI Taxonomy" id="1485217"/>
    <lineage>
        <taxon>Bacteria</taxon>
        <taxon>Pseudomonadati</taxon>
        <taxon>Pseudomonadota</taxon>
        <taxon>Betaproteobacteria</taxon>
        <taxon>Burkholderiales</taxon>
        <taxon>Oxalobacteraceae</taxon>
        <taxon>Telluria group</taxon>
        <taxon>Massilia</taxon>
    </lineage>
</organism>
<sequence>MQPVDFPIRTECPPGACVCDRERLLAEPGADLRILKLTRDEEKKLLARIEAIASYDDLLKMEQKMRQLLGIAISITPSANEVRTVRGFNIELAELPGLCRKTRQSIPAAVRRCLDQHPEIAFAILDSYDLFGMGQGGNNTNQ</sequence>
<evidence type="ECO:0000313" key="2">
    <source>
        <dbReference type="Proteomes" id="UP000230390"/>
    </source>
</evidence>
<dbReference type="EMBL" id="PDOC01000008">
    <property type="protein sequence ID" value="PIL44393.1"/>
    <property type="molecule type" value="Genomic_DNA"/>
</dbReference>
<reference evidence="1 2" key="1">
    <citation type="submission" date="2017-10" db="EMBL/GenBank/DDBJ databases">
        <title>Massilia psychrophilum sp. nov., a novel purple-pigmented bacterium isolated from Tianshan glacier, Xinjiang Municipality, China.</title>
        <authorList>
            <person name="Wang H."/>
        </authorList>
    </citation>
    <scope>NUCLEOTIDE SEQUENCE [LARGE SCALE GENOMIC DNA]</scope>
    <source>
        <strain evidence="1 2">JCM 30074</strain>
    </source>
</reference>
<keyword evidence="2" id="KW-1185">Reference proteome</keyword>
<gene>
    <name evidence="1" type="ORF">CR105_14895</name>
</gene>
<accession>A0A2G8TEE0</accession>